<dbReference type="EMBL" id="JACEEZ010014483">
    <property type="protein sequence ID" value="KAG0719443.1"/>
    <property type="molecule type" value="Genomic_DNA"/>
</dbReference>
<evidence type="ECO:0000313" key="3">
    <source>
        <dbReference type="Proteomes" id="UP000770661"/>
    </source>
</evidence>
<organism evidence="2 3">
    <name type="scientific">Chionoecetes opilio</name>
    <name type="common">Atlantic snow crab</name>
    <name type="synonym">Cancer opilio</name>
    <dbReference type="NCBI Taxonomy" id="41210"/>
    <lineage>
        <taxon>Eukaryota</taxon>
        <taxon>Metazoa</taxon>
        <taxon>Ecdysozoa</taxon>
        <taxon>Arthropoda</taxon>
        <taxon>Crustacea</taxon>
        <taxon>Multicrustacea</taxon>
        <taxon>Malacostraca</taxon>
        <taxon>Eumalacostraca</taxon>
        <taxon>Eucarida</taxon>
        <taxon>Decapoda</taxon>
        <taxon>Pleocyemata</taxon>
        <taxon>Brachyura</taxon>
        <taxon>Eubrachyura</taxon>
        <taxon>Majoidea</taxon>
        <taxon>Majidae</taxon>
        <taxon>Chionoecetes</taxon>
    </lineage>
</organism>
<protein>
    <submittedName>
        <fullName evidence="2">Uncharacterized protein</fullName>
    </submittedName>
</protein>
<evidence type="ECO:0000256" key="1">
    <source>
        <dbReference type="SAM" id="MobiDB-lite"/>
    </source>
</evidence>
<sequence>MCSKCHQASGYYAVLRWCCVYRALAGQPTPLTEMEGEQFLEAPLNISILVFISPKHPLQFTLEFRDLDYVDYRDTLDVSNYAATHYKVRGGISSNTSHPLHLMVSEGWNRLRLVADNRHLSLKWIDENDEADLLALTLDFPLNIMTLKGFFSVCFGDSPEWDVGDGQQTTVPLHPLKSEQQLVVTGQASLMPYLITDSGPIPIVTNTTLTVKIRRQNSTSVIKIVQEGLELLSMQQSLRPVITVGSKGGNTHLRLSLSDPQEEQEHSRGPHPESQTITNKYIAIIGVLAGENYHKLANTGGKWSLLVLQLAPTGGIWLEDGGI</sequence>
<evidence type="ECO:0000313" key="2">
    <source>
        <dbReference type="EMBL" id="KAG0719443.1"/>
    </source>
</evidence>
<comment type="caution">
    <text evidence="2">The sequence shown here is derived from an EMBL/GenBank/DDBJ whole genome shotgun (WGS) entry which is preliminary data.</text>
</comment>
<gene>
    <name evidence="2" type="ORF">GWK47_050437</name>
</gene>
<feature type="region of interest" description="Disordered" evidence="1">
    <location>
        <begin position="252"/>
        <end position="274"/>
    </location>
</feature>
<reference evidence="2" key="1">
    <citation type="submission" date="2020-07" db="EMBL/GenBank/DDBJ databases">
        <title>The High-quality genome of the commercially important snow crab, Chionoecetes opilio.</title>
        <authorList>
            <person name="Jeong J.-H."/>
            <person name="Ryu S."/>
        </authorList>
    </citation>
    <scope>NUCLEOTIDE SEQUENCE</scope>
    <source>
        <strain evidence="2">MADBK_172401_WGS</strain>
        <tissue evidence="2">Digestive gland</tissue>
    </source>
</reference>
<dbReference type="AlphaFoldDB" id="A0A8J4Y2M2"/>
<dbReference type="Proteomes" id="UP000770661">
    <property type="component" value="Unassembled WGS sequence"/>
</dbReference>
<keyword evidence="3" id="KW-1185">Reference proteome</keyword>
<accession>A0A8J4Y2M2</accession>
<proteinExistence type="predicted"/>
<dbReference type="OrthoDB" id="10576483at2759"/>
<name>A0A8J4Y2M2_CHIOP</name>